<keyword evidence="2" id="KW-1133">Transmembrane helix</keyword>
<reference evidence="3" key="1">
    <citation type="submission" date="2021-01" db="EMBL/GenBank/DDBJ databases">
        <authorList>
            <person name="Corre E."/>
            <person name="Pelletier E."/>
            <person name="Niang G."/>
            <person name="Scheremetjew M."/>
            <person name="Finn R."/>
            <person name="Kale V."/>
            <person name="Holt S."/>
            <person name="Cochrane G."/>
            <person name="Meng A."/>
            <person name="Brown T."/>
            <person name="Cohen L."/>
        </authorList>
    </citation>
    <scope>NUCLEOTIDE SEQUENCE</scope>
    <source>
        <strain evidence="3">CCMP 2712</strain>
    </source>
</reference>
<organism evidence="3">
    <name type="scientific">Guillardia theta</name>
    <name type="common">Cryptophyte</name>
    <name type="synonym">Cryptomonas phi</name>
    <dbReference type="NCBI Taxonomy" id="55529"/>
    <lineage>
        <taxon>Eukaryota</taxon>
        <taxon>Cryptophyceae</taxon>
        <taxon>Pyrenomonadales</taxon>
        <taxon>Geminigeraceae</taxon>
        <taxon>Guillardia</taxon>
    </lineage>
</organism>
<feature type="transmembrane region" description="Helical" evidence="2">
    <location>
        <begin position="20"/>
        <end position="39"/>
    </location>
</feature>
<feature type="region of interest" description="Disordered" evidence="1">
    <location>
        <begin position="223"/>
        <end position="244"/>
    </location>
</feature>
<feature type="compositionally biased region" description="Polar residues" evidence="1">
    <location>
        <begin position="226"/>
        <end position="237"/>
    </location>
</feature>
<keyword evidence="2" id="KW-0472">Membrane</keyword>
<keyword evidence="2" id="KW-0812">Transmembrane</keyword>
<evidence type="ECO:0000256" key="1">
    <source>
        <dbReference type="SAM" id="MobiDB-lite"/>
    </source>
</evidence>
<evidence type="ECO:0000256" key="2">
    <source>
        <dbReference type="SAM" id="Phobius"/>
    </source>
</evidence>
<accession>A0A7S4PI77</accession>
<gene>
    <name evidence="3" type="ORF">GTHE00462_LOCUS35368</name>
</gene>
<dbReference type="EMBL" id="HBKN01045215">
    <property type="protein sequence ID" value="CAE2334662.1"/>
    <property type="molecule type" value="Transcribed_RNA"/>
</dbReference>
<protein>
    <submittedName>
        <fullName evidence="3">Uncharacterized protein</fullName>
    </submittedName>
</protein>
<evidence type="ECO:0000313" key="3">
    <source>
        <dbReference type="EMBL" id="CAE2334662.1"/>
    </source>
</evidence>
<name>A0A7S4PI77_GUITH</name>
<proteinExistence type="predicted"/>
<sequence length="262" mass="28632">MEEQALLGWRARKNGRRAALAFAVTASAITMILCGVYTFTKRTHRTALETSIAVNCDGSIDVMSSAPCLESGPTMATYTSLPPALPYADPVVVTSPSWGLPAVPVGPNAYQYPTVWQGDNMLSGGQLQWAAEDAAQHALNLNNWRIKILKAKHEQARLSNAIMRESASGTDLGDDYADYFDHEDEEDELKQKSENTDLKSIRGSVSKLAGDTSKAIKTLENEVKTSKVSKPVSQNLRRLQKDTDKELSKIMAKLNDLSKDSA</sequence>
<dbReference type="AlphaFoldDB" id="A0A7S4PI77"/>